<dbReference type="GO" id="GO:0097175">
    <property type="term" value="P:1,6-anhydro-N-acetyl-beta-muramic acid catabolic process"/>
    <property type="evidence" value="ECO:0007669"/>
    <property type="project" value="UniProtKB-UniRule"/>
</dbReference>
<dbReference type="GO" id="GO:0006040">
    <property type="term" value="P:amino sugar metabolic process"/>
    <property type="evidence" value="ECO:0007669"/>
    <property type="project" value="InterPro"/>
</dbReference>
<dbReference type="GO" id="GO:0005524">
    <property type="term" value="F:ATP binding"/>
    <property type="evidence" value="ECO:0007669"/>
    <property type="project" value="UniProtKB-UniRule"/>
</dbReference>
<feature type="binding site" evidence="1">
    <location>
        <begin position="28"/>
        <end position="35"/>
    </location>
    <ligand>
        <name>ATP</name>
        <dbReference type="ChEBI" id="CHEBI:30616"/>
    </ligand>
</feature>
<dbReference type="NCBIfam" id="NF007148">
    <property type="entry name" value="PRK09585.3-2"/>
    <property type="match status" value="1"/>
</dbReference>
<evidence type="ECO:0000256" key="1">
    <source>
        <dbReference type="HAMAP-Rule" id="MF_01270"/>
    </source>
</evidence>
<comment type="caution">
    <text evidence="2">The sequence shown here is derived from an EMBL/GenBank/DDBJ whole genome shotgun (WGS) entry which is preliminary data.</text>
</comment>
<sequence>MTGSRTVWDRIAAYRMRPERFVIGLMTGTSADGVDAALVRFTGVGLEAKHEIVAYEESPLPADLREEVLQVAGADELAPERLMRLDATLAEAYAGAVQRLLAGARVRARDVAAIGSHGQTVRHLPRAANDGRALTLQLGSPSALAERTGIDVVSDFRSRDTDAGGEGAPLVPIVDWWLFRDAHESRVLLNLGGMANVTHLPAGGALERTLAFDTGPGNAVLDGLVSDATAGLARQDDGGRMAAQGRAHEGLLEELLADPFFALAPPRSTGRERFGLRYAAHLREIAESLGLSLEDTLATAVELTAASVADAVRRHLVPRGGVDAVYASGGGVRNATLMVALRRRLEGIKVARLDALGVEPEAKEALAFALLAHLTLCGEPGNVPSATGARHAALLGSVTPGATPDKENA</sequence>
<comment type="function">
    <text evidence="1">Catalyzes the specific phosphorylation of 1,6-anhydro-N-acetylmuramic acid (anhMurNAc) with the simultaneous cleavage of the 1,6-anhydro ring, generating MurNAc-6-P. Is required for the utilization of anhMurNAc either imported from the medium or derived from its own cell wall murein, and thus plays a role in cell wall recycling.</text>
</comment>
<comment type="catalytic activity">
    <reaction evidence="1">
        <text>1,6-anhydro-N-acetyl-beta-muramate + ATP + H2O = N-acetyl-D-muramate 6-phosphate + ADP + H(+)</text>
        <dbReference type="Rhea" id="RHEA:24952"/>
        <dbReference type="ChEBI" id="CHEBI:15377"/>
        <dbReference type="ChEBI" id="CHEBI:15378"/>
        <dbReference type="ChEBI" id="CHEBI:30616"/>
        <dbReference type="ChEBI" id="CHEBI:58690"/>
        <dbReference type="ChEBI" id="CHEBI:58722"/>
        <dbReference type="ChEBI" id="CHEBI:456216"/>
        <dbReference type="EC" id="2.7.1.170"/>
    </reaction>
</comment>
<reference evidence="2" key="1">
    <citation type="submission" date="2020-07" db="EMBL/GenBank/DDBJ databases">
        <title>Huge and variable diversity of episymbiotic CPR bacteria and DPANN archaea in groundwater ecosystems.</title>
        <authorList>
            <person name="He C.Y."/>
            <person name="Keren R."/>
            <person name="Whittaker M."/>
            <person name="Farag I.F."/>
            <person name="Doudna J."/>
            <person name="Cate J.H.D."/>
            <person name="Banfield J.F."/>
        </authorList>
    </citation>
    <scope>NUCLEOTIDE SEQUENCE</scope>
    <source>
        <strain evidence="2">NC_groundwater_1813_Pr3_B-0.1um_71_17</strain>
    </source>
</reference>
<gene>
    <name evidence="1" type="primary">anmK</name>
    <name evidence="2" type="ORF">HZA61_05035</name>
</gene>
<proteinExistence type="inferred from homology"/>
<keyword evidence="1" id="KW-0067">ATP-binding</keyword>
<protein>
    <recommendedName>
        <fullName evidence="1">Anhydro-N-acetylmuramic acid kinase</fullName>
        <ecNumber evidence="1">2.7.1.170</ecNumber>
    </recommendedName>
    <alternativeName>
        <fullName evidence="1">AnhMurNAc kinase</fullName>
    </alternativeName>
</protein>
<dbReference type="PANTHER" id="PTHR30605:SF0">
    <property type="entry name" value="ANHYDRO-N-ACETYLMURAMIC ACID KINASE"/>
    <property type="match status" value="1"/>
</dbReference>
<dbReference type="EMBL" id="JACRIW010000037">
    <property type="protein sequence ID" value="MBI5168832.1"/>
    <property type="molecule type" value="Genomic_DNA"/>
</dbReference>
<comment type="pathway">
    <text evidence="1">Amino-sugar metabolism; 1,6-anhydro-N-acetylmuramate degradation.</text>
</comment>
<dbReference type="GO" id="GO:0016301">
    <property type="term" value="F:kinase activity"/>
    <property type="evidence" value="ECO:0007669"/>
    <property type="project" value="UniProtKB-KW"/>
</dbReference>
<dbReference type="PANTHER" id="PTHR30605">
    <property type="entry name" value="ANHYDRO-N-ACETYLMURAMIC ACID KINASE"/>
    <property type="match status" value="1"/>
</dbReference>
<dbReference type="Gene3D" id="3.30.420.40">
    <property type="match status" value="2"/>
</dbReference>
<dbReference type="Pfam" id="PF03702">
    <property type="entry name" value="AnmK"/>
    <property type="match status" value="1"/>
</dbReference>
<dbReference type="InterPro" id="IPR043129">
    <property type="entry name" value="ATPase_NBD"/>
</dbReference>
<keyword evidence="1 2" id="KW-0418">Kinase</keyword>
<keyword evidence="1 2" id="KW-0808">Transferase</keyword>
<dbReference type="GO" id="GO:0016773">
    <property type="term" value="F:phosphotransferase activity, alcohol group as acceptor"/>
    <property type="evidence" value="ECO:0007669"/>
    <property type="project" value="UniProtKB-UniRule"/>
</dbReference>
<dbReference type="GO" id="GO:0009254">
    <property type="term" value="P:peptidoglycan turnover"/>
    <property type="evidence" value="ECO:0007669"/>
    <property type="project" value="UniProtKB-UniRule"/>
</dbReference>
<dbReference type="InterPro" id="IPR005338">
    <property type="entry name" value="Anhydro_N_Ac-Mur_kinase"/>
</dbReference>
<comment type="similarity">
    <text evidence="1">Belongs to the anhydro-N-acetylmuramic acid kinase family.</text>
</comment>
<keyword evidence="1" id="KW-0547">Nucleotide-binding</keyword>
<keyword evidence="1" id="KW-0119">Carbohydrate metabolism</keyword>
<evidence type="ECO:0000313" key="3">
    <source>
        <dbReference type="Proteomes" id="UP000696931"/>
    </source>
</evidence>
<accession>A0A933SB14</accession>
<dbReference type="HAMAP" id="MF_01270">
    <property type="entry name" value="AnhMurNAc_kinase"/>
    <property type="match status" value="1"/>
</dbReference>
<dbReference type="Proteomes" id="UP000696931">
    <property type="component" value="Unassembled WGS sequence"/>
</dbReference>
<name>A0A933SB14_UNCEI</name>
<dbReference type="AlphaFoldDB" id="A0A933SB14"/>
<evidence type="ECO:0000313" key="2">
    <source>
        <dbReference type="EMBL" id="MBI5168832.1"/>
    </source>
</evidence>
<dbReference type="SUPFAM" id="SSF53067">
    <property type="entry name" value="Actin-like ATPase domain"/>
    <property type="match status" value="1"/>
</dbReference>
<organism evidence="2 3">
    <name type="scientific">Eiseniibacteriota bacterium</name>
    <dbReference type="NCBI Taxonomy" id="2212470"/>
    <lineage>
        <taxon>Bacteria</taxon>
        <taxon>Candidatus Eiseniibacteriota</taxon>
    </lineage>
</organism>
<dbReference type="EC" id="2.7.1.170" evidence="1"/>
<comment type="pathway">
    <text evidence="1">Cell wall biogenesis; peptidoglycan recycling.</text>
</comment>